<sequence>MFFGDFKFIVLYIFIPVLIILFIMSRRKVHKVLSIFTKNLNFQNDKNYKRISNLRIFSIIFMILAAACLIFALMQPKWGIIEQKIKTDNYMVTIALDLSRSMDADDVWPSRLERAKLEIEKFVKKTDNLSVALVGFAGTSFIASPFTQDMETFTYILDNLTTKSVTLQGTRIADALVTAKNTFNVDAVSKKSIILITDGEDHGGYFDDILKQLNEMNVSVYTVGVGTEVGASISTDLGVREKSVISKRDDNTLKLIADSTHGKSYIAENVSLESIFDDMKQSMDSVSAVRNNRSYKERFQIFLAISAGLIFLASIFNILTQIRVRETIKEKIIKEKIMNRKSEVRNY</sequence>
<protein>
    <submittedName>
        <fullName evidence="7">Membrane protein containing von Willebrand factor (VWA) type A domain</fullName>
    </submittedName>
</protein>
<dbReference type="SMART" id="SM00327">
    <property type="entry name" value="VWA"/>
    <property type="match status" value="1"/>
</dbReference>
<evidence type="ECO:0000256" key="4">
    <source>
        <dbReference type="ARBA" id="ARBA00023136"/>
    </source>
</evidence>
<dbReference type="Proteomes" id="UP000043763">
    <property type="component" value="Unassembled WGS sequence"/>
</dbReference>
<dbReference type="EMBL" id="CVLB01000001">
    <property type="protein sequence ID" value="CRF32229.1"/>
    <property type="molecule type" value="Genomic_DNA"/>
</dbReference>
<dbReference type="InterPro" id="IPR002035">
    <property type="entry name" value="VWF_A"/>
</dbReference>
<gene>
    <name evidence="7" type="ORF">BRSU_0661</name>
</gene>
<evidence type="ECO:0000256" key="1">
    <source>
        <dbReference type="ARBA" id="ARBA00022475"/>
    </source>
</evidence>
<organism evidence="7 8">
    <name type="scientific">Brachyspira suanatina</name>
    <dbReference type="NCBI Taxonomy" id="381802"/>
    <lineage>
        <taxon>Bacteria</taxon>
        <taxon>Pseudomonadati</taxon>
        <taxon>Spirochaetota</taxon>
        <taxon>Spirochaetia</taxon>
        <taxon>Brachyspirales</taxon>
        <taxon>Brachyspiraceae</taxon>
        <taxon>Brachyspira</taxon>
    </lineage>
</organism>
<dbReference type="SUPFAM" id="SSF53300">
    <property type="entry name" value="vWA-like"/>
    <property type="match status" value="1"/>
</dbReference>
<accession>A0A0G4K4Y5</accession>
<feature type="domain" description="VWFA" evidence="6">
    <location>
        <begin position="91"/>
        <end position="283"/>
    </location>
</feature>
<dbReference type="OrthoDB" id="353431at2"/>
<dbReference type="PANTHER" id="PTHR22550:SF5">
    <property type="entry name" value="LEUCINE ZIPPER PROTEIN 4"/>
    <property type="match status" value="1"/>
</dbReference>
<feature type="transmembrane region" description="Helical" evidence="5">
    <location>
        <begin position="6"/>
        <end position="24"/>
    </location>
</feature>
<proteinExistence type="predicted"/>
<evidence type="ECO:0000256" key="2">
    <source>
        <dbReference type="ARBA" id="ARBA00022692"/>
    </source>
</evidence>
<dbReference type="Pfam" id="PF13519">
    <property type="entry name" value="VWA_2"/>
    <property type="match status" value="1"/>
</dbReference>
<name>A0A0G4K4Y5_9SPIR</name>
<reference evidence="8" key="1">
    <citation type="submission" date="2015-04" db="EMBL/GenBank/DDBJ databases">
        <authorList>
            <person name="Mushtaq Mamoona"/>
        </authorList>
    </citation>
    <scope>NUCLEOTIDE SEQUENCE [LARGE SCALE GENOMIC DNA]</scope>
    <source>
        <strain evidence="8">AN4859/03</strain>
    </source>
</reference>
<evidence type="ECO:0000313" key="8">
    <source>
        <dbReference type="Proteomes" id="UP000043763"/>
    </source>
</evidence>
<dbReference type="Gene3D" id="3.40.50.410">
    <property type="entry name" value="von Willebrand factor, type A domain"/>
    <property type="match status" value="1"/>
</dbReference>
<keyword evidence="2 5" id="KW-0812">Transmembrane</keyword>
<evidence type="ECO:0000256" key="5">
    <source>
        <dbReference type="SAM" id="Phobius"/>
    </source>
</evidence>
<keyword evidence="4 5" id="KW-0472">Membrane</keyword>
<evidence type="ECO:0000256" key="3">
    <source>
        <dbReference type="ARBA" id="ARBA00022989"/>
    </source>
</evidence>
<dbReference type="InterPro" id="IPR036465">
    <property type="entry name" value="vWFA_dom_sf"/>
</dbReference>
<dbReference type="PANTHER" id="PTHR22550">
    <property type="entry name" value="SPORE GERMINATION PROTEIN"/>
    <property type="match status" value="1"/>
</dbReference>
<feature type="transmembrane region" description="Helical" evidence="5">
    <location>
        <begin position="56"/>
        <end position="74"/>
    </location>
</feature>
<feature type="transmembrane region" description="Helical" evidence="5">
    <location>
        <begin position="299"/>
        <end position="319"/>
    </location>
</feature>
<evidence type="ECO:0000259" key="6">
    <source>
        <dbReference type="PROSITE" id="PS50234"/>
    </source>
</evidence>
<evidence type="ECO:0000313" key="7">
    <source>
        <dbReference type="EMBL" id="CRF32229.1"/>
    </source>
</evidence>
<keyword evidence="3 5" id="KW-1133">Transmembrane helix</keyword>
<dbReference type="PROSITE" id="PS50234">
    <property type="entry name" value="VWFA"/>
    <property type="match status" value="1"/>
</dbReference>
<dbReference type="InterPro" id="IPR050768">
    <property type="entry name" value="UPF0353/GerABKA_families"/>
</dbReference>
<keyword evidence="1" id="KW-1003">Cell membrane</keyword>
<keyword evidence="8" id="KW-1185">Reference proteome</keyword>
<dbReference type="RefSeq" id="WP_048593769.1">
    <property type="nucleotide sequence ID" value="NZ_CVLB01000001.1"/>
</dbReference>
<dbReference type="AlphaFoldDB" id="A0A0G4K4Y5"/>